<evidence type="ECO:0000313" key="2">
    <source>
        <dbReference type="Proteomes" id="UP001319080"/>
    </source>
</evidence>
<dbReference type="PANTHER" id="PTHR41260">
    <property type="entry name" value="PROTEIN ECSC"/>
    <property type="match status" value="1"/>
</dbReference>
<comment type="caution">
    <text evidence="1">The sequence shown here is derived from an EMBL/GenBank/DDBJ whole genome shotgun (WGS) entry which is preliminary data.</text>
</comment>
<dbReference type="Proteomes" id="UP001319080">
    <property type="component" value="Unassembled WGS sequence"/>
</dbReference>
<dbReference type="PANTHER" id="PTHR41260:SF1">
    <property type="entry name" value="PROTEIN ECSC"/>
    <property type="match status" value="1"/>
</dbReference>
<keyword evidence="2" id="KW-1185">Reference proteome</keyword>
<organism evidence="1 2">
    <name type="scientific">Dawidia cretensis</name>
    <dbReference type="NCBI Taxonomy" id="2782350"/>
    <lineage>
        <taxon>Bacteria</taxon>
        <taxon>Pseudomonadati</taxon>
        <taxon>Bacteroidota</taxon>
        <taxon>Cytophagia</taxon>
        <taxon>Cytophagales</taxon>
        <taxon>Chryseotaleaceae</taxon>
        <taxon>Dawidia</taxon>
    </lineage>
</organism>
<name>A0AAP2E110_9BACT</name>
<sequence>MQRTTYLSTPYDRQALDELRQWQRDMQRRPSLLNMLSRGMQQRVNRIIPEKVHSALTTAIKQMTRAMIFGAKISNRPAVREGSLQERERVVMERIRVYTNTAATEGAITGAGGFLLGLADFPLWLSIKMKMLFEIAAAYGFETRDYKERVYLLHIFQLAFSSQKHRNNTYATMARWSEEKKSLPDDINQFDWRSFQQEYRDYIDLAKLLQLIPGIGAVVGAYVNHRLTNKLGKFAMNAYRMRWQEINVLPLQSESGDAHLLTPSYA</sequence>
<evidence type="ECO:0000313" key="1">
    <source>
        <dbReference type="EMBL" id="MBT1709642.1"/>
    </source>
</evidence>
<accession>A0AAP2E110</accession>
<dbReference type="AlphaFoldDB" id="A0AAP2E110"/>
<protein>
    <submittedName>
        <fullName evidence="1">EcsC family protein</fullName>
    </submittedName>
</protein>
<dbReference type="EMBL" id="JAHESE010000015">
    <property type="protein sequence ID" value="MBT1709642.1"/>
    <property type="molecule type" value="Genomic_DNA"/>
</dbReference>
<dbReference type="Pfam" id="PF12787">
    <property type="entry name" value="EcsC"/>
    <property type="match status" value="1"/>
</dbReference>
<dbReference type="RefSeq" id="WP_254085221.1">
    <property type="nucleotide sequence ID" value="NZ_JAHESE010000015.1"/>
</dbReference>
<gene>
    <name evidence="1" type="ORF">KK062_15470</name>
</gene>
<proteinExistence type="predicted"/>
<reference evidence="1 2" key="1">
    <citation type="submission" date="2021-05" db="EMBL/GenBank/DDBJ databases">
        <title>A Polyphasic approach of four new species of the genus Ohtaekwangia: Ohtaekwangia histidinii sp. nov., Ohtaekwangia cretensis sp. nov., Ohtaekwangia indiensis sp. nov., Ohtaekwangia reichenbachii sp. nov. from diverse environment.</title>
        <authorList>
            <person name="Octaviana S."/>
        </authorList>
    </citation>
    <scope>NUCLEOTIDE SEQUENCE [LARGE SCALE GENOMIC DNA]</scope>
    <source>
        <strain evidence="1 2">PWU5</strain>
    </source>
</reference>
<dbReference type="InterPro" id="IPR024787">
    <property type="entry name" value="EcsC"/>
</dbReference>